<dbReference type="EMBL" id="VDEP01000438">
    <property type="protein sequence ID" value="KAA1083270.1"/>
    <property type="molecule type" value="Genomic_DNA"/>
</dbReference>
<evidence type="ECO:0000256" key="1">
    <source>
        <dbReference type="SAM" id="MobiDB-lite"/>
    </source>
</evidence>
<sequence length="137" mass="14048">MANSLPHSRNKTQRDSSTGNRKGLSAAGNRGLPPGPNNQSRSSVQHIGNSGSGRKANKPPPSQACRALDTGPSLGSNNSLSGSMHAPKGHTQLGGQRKPSINKNGGGKSTLNPNAGVFQPGALSAIVSRVSYPRFLS</sequence>
<name>A0A5B0N574_PUCGR</name>
<evidence type="ECO:0000313" key="2">
    <source>
        <dbReference type="EMBL" id="KAA1083270.1"/>
    </source>
</evidence>
<gene>
    <name evidence="2" type="ORF">PGTUg99_021410</name>
</gene>
<dbReference type="AlphaFoldDB" id="A0A5B0N574"/>
<reference evidence="2 3" key="1">
    <citation type="submission" date="2019-05" db="EMBL/GenBank/DDBJ databases">
        <title>Emergence of the Ug99 lineage of the wheat stem rust pathogen through somatic hybridization.</title>
        <authorList>
            <person name="Li F."/>
            <person name="Upadhyaya N.M."/>
            <person name="Sperschneider J."/>
            <person name="Matny O."/>
            <person name="Nguyen-Phuc H."/>
            <person name="Mago R."/>
            <person name="Raley C."/>
            <person name="Miller M.E."/>
            <person name="Silverstein K.A.T."/>
            <person name="Henningsen E."/>
            <person name="Hirsch C.D."/>
            <person name="Visser B."/>
            <person name="Pretorius Z.A."/>
            <person name="Steffenson B.J."/>
            <person name="Schwessinger B."/>
            <person name="Dodds P.N."/>
            <person name="Figueroa M."/>
        </authorList>
    </citation>
    <scope>NUCLEOTIDE SEQUENCE [LARGE SCALE GENOMIC DNA]</scope>
    <source>
        <strain evidence="2 3">Ug99</strain>
    </source>
</reference>
<feature type="compositionally biased region" description="Low complexity" evidence="1">
    <location>
        <begin position="73"/>
        <end position="83"/>
    </location>
</feature>
<organism evidence="2 3">
    <name type="scientific">Puccinia graminis f. sp. tritici</name>
    <dbReference type="NCBI Taxonomy" id="56615"/>
    <lineage>
        <taxon>Eukaryota</taxon>
        <taxon>Fungi</taxon>
        <taxon>Dikarya</taxon>
        <taxon>Basidiomycota</taxon>
        <taxon>Pucciniomycotina</taxon>
        <taxon>Pucciniomycetes</taxon>
        <taxon>Pucciniales</taxon>
        <taxon>Pucciniaceae</taxon>
        <taxon>Puccinia</taxon>
    </lineage>
</organism>
<feature type="compositionally biased region" description="Polar residues" evidence="1">
    <location>
        <begin position="37"/>
        <end position="49"/>
    </location>
</feature>
<dbReference type="Proteomes" id="UP000325313">
    <property type="component" value="Unassembled WGS sequence"/>
</dbReference>
<evidence type="ECO:0000313" key="3">
    <source>
        <dbReference type="Proteomes" id="UP000325313"/>
    </source>
</evidence>
<protein>
    <submittedName>
        <fullName evidence="2">Uncharacterized protein</fullName>
    </submittedName>
</protein>
<comment type="caution">
    <text evidence="2">The sequence shown here is derived from an EMBL/GenBank/DDBJ whole genome shotgun (WGS) entry which is preliminary data.</text>
</comment>
<feature type="region of interest" description="Disordered" evidence="1">
    <location>
        <begin position="1"/>
        <end position="118"/>
    </location>
</feature>
<proteinExistence type="predicted"/>
<accession>A0A5B0N574</accession>
<feature type="compositionally biased region" description="Polar residues" evidence="1">
    <location>
        <begin position="99"/>
        <end position="113"/>
    </location>
</feature>